<gene>
    <name evidence="1" type="ORF">DPMN_150722</name>
</gene>
<reference evidence="1" key="1">
    <citation type="journal article" date="2019" name="bioRxiv">
        <title>The Genome of the Zebra Mussel, Dreissena polymorpha: A Resource for Invasive Species Research.</title>
        <authorList>
            <person name="McCartney M.A."/>
            <person name="Auch B."/>
            <person name="Kono T."/>
            <person name="Mallez S."/>
            <person name="Zhang Y."/>
            <person name="Obille A."/>
            <person name="Becker A."/>
            <person name="Abrahante J.E."/>
            <person name="Garbe J."/>
            <person name="Badalamenti J.P."/>
            <person name="Herman A."/>
            <person name="Mangelson H."/>
            <person name="Liachko I."/>
            <person name="Sullivan S."/>
            <person name="Sone E.D."/>
            <person name="Koren S."/>
            <person name="Silverstein K.A.T."/>
            <person name="Beckman K.B."/>
            <person name="Gohl D.M."/>
        </authorList>
    </citation>
    <scope>NUCLEOTIDE SEQUENCE</scope>
    <source>
        <strain evidence="1">Duluth1</strain>
        <tissue evidence="1">Whole animal</tissue>
    </source>
</reference>
<dbReference type="Proteomes" id="UP000828390">
    <property type="component" value="Unassembled WGS sequence"/>
</dbReference>
<accession>A0A9D4FJU3</accession>
<protein>
    <submittedName>
        <fullName evidence="1">Uncharacterized protein</fullName>
    </submittedName>
</protein>
<evidence type="ECO:0000313" key="2">
    <source>
        <dbReference type="Proteomes" id="UP000828390"/>
    </source>
</evidence>
<organism evidence="1 2">
    <name type="scientific">Dreissena polymorpha</name>
    <name type="common">Zebra mussel</name>
    <name type="synonym">Mytilus polymorpha</name>
    <dbReference type="NCBI Taxonomy" id="45954"/>
    <lineage>
        <taxon>Eukaryota</taxon>
        <taxon>Metazoa</taxon>
        <taxon>Spiralia</taxon>
        <taxon>Lophotrochozoa</taxon>
        <taxon>Mollusca</taxon>
        <taxon>Bivalvia</taxon>
        <taxon>Autobranchia</taxon>
        <taxon>Heteroconchia</taxon>
        <taxon>Euheterodonta</taxon>
        <taxon>Imparidentia</taxon>
        <taxon>Neoheterodontei</taxon>
        <taxon>Myida</taxon>
        <taxon>Dreissenoidea</taxon>
        <taxon>Dreissenidae</taxon>
        <taxon>Dreissena</taxon>
    </lineage>
</organism>
<dbReference type="AlphaFoldDB" id="A0A9D4FJU3"/>
<sequence length="54" mass="5987">MAYKRLVVFSMVSATVQKRNCNSVSSTWMVPLLQRMSDLMTPPRTLPLTANTGG</sequence>
<evidence type="ECO:0000313" key="1">
    <source>
        <dbReference type="EMBL" id="KAH3797147.1"/>
    </source>
</evidence>
<keyword evidence="2" id="KW-1185">Reference proteome</keyword>
<name>A0A9D4FJU3_DREPO</name>
<comment type="caution">
    <text evidence="1">The sequence shown here is derived from an EMBL/GenBank/DDBJ whole genome shotgun (WGS) entry which is preliminary data.</text>
</comment>
<reference evidence="1" key="2">
    <citation type="submission" date="2020-11" db="EMBL/GenBank/DDBJ databases">
        <authorList>
            <person name="McCartney M.A."/>
            <person name="Auch B."/>
            <person name="Kono T."/>
            <person name="Mallez S."/>
            <person name="Becker A."/>
            <person name="Gohl D.M."/>
            <person name="Silverstein K.A.T."/>
            <person name="Koren S."/>
            <person name="Bechman K.B."/>
            <person name="Herman A."/>
            <person name="Abrahante J.E."/>
            <person name="Garbe J."/>
        </authorList>
    </citation>
    <scope>NUCLEOTIDE SEQUENCE</scope>
    <source>
        <strain evidence="1">Duluth1</strain>
        <tissue evidence="1">Whole animal</tissue>
    </source>
</reference>
<proteinExistence type="predicted"/>
<dbReference type="EMBL" id="JAIWYP010000007">
    <property type="protein sequence ID" value="KAH3797147.1"/>
    <property type="molecule type" value="Genomic_DNA"/>
</dbReference>